<protein>
    <submittedName>
        <fullName evidence="1">Uncharacterized protein</fullName>
    </submittedName>
</protein>
<dbReference type="PROSITE" id="PS51257">
    <property type="entry name" value="PROKAR_LIPOPROTEIN"/>
    <property type="match status" value="1"/>
</dbReference>
<proteinExistence type="predicted"/>
<accession>A0A0S6UD66</accession>
<evidence type="ECO:0000313" key="1">
    <source>
        <dbReference type="EMBL" id="GAF25481.1"/>
    </source>
</evidence>
<sequence length="43" mass="4899">MVNEAVKGHLSITFFSVSCCRFQGRAMTFSLKPAGKYPGYRRR</sequence>
<reference evidence="1" key="1">
    <citation type="journal article" date="2014" name="Gene">
        <title>Genome-guided analysis of transformation efficiency and carbon dioxide assimilation by Moorella thermoacetica Y72.</title>
        <authorList>
            <person name="Tsukahara K."/>
            <person name="Kita A."/>
            <person name="Nakashimada Y."/>
            <person name="Hoshino T."/>
            <person name="Murakami K."/>
        </authorList>
    </citation>
    <scope>NUCLEOTIDE SEQUENCE [LARGE SCALE GENOMIC DNA]</scope>
    <source>
        <strain evidence="1">Y72</strain>
    </source>
</reference>
<dbReference type="EMBL" id="DF238840">
    <property type="protein sequence ID" value="GAF25481.1"/>
    <property type="molecule type" value="Genomic_DNA"/>
</dbReference>
<organism evidence="1">
    <name type="scientific">Moorella thermoacetica Y72</name>
    <dbReference type="NCBI Taxonomy" id="1325331"/>
    <lineage>
        <taxon>Bacteria</taxon>
        <taxon>Bacillati</taxon>
        <taxon>Bacillota</taxon>
        <taxon>Clostridia</taxon>
        <taxon>Neomoorellales</taxon>
        <taxon>Neomoorellaceae</taxon>
        <taxon>Neomoorella</taxon>
    </lineage>
</organism>
<dbReference type="AlphaFoldDB" id="A0A0S6UD66"/>
<dbReference type="Proteomes" id="UP000063718">
    <property type="component" value="Unassembled WGS sequence"/>
</dbReference>
<name>A0A0S6UD66_NEOTH</name>
<gene>
    <name evidence="1" type="ORF">MTY_0814</name>
</gene>